<dbReference type="EMBL" id="JAEVLS010000001">
    <property type="protein sequence ID" value="MBM0103124.1"/>
    <property type="molecule type" value="Genomic_DNA"/>
</dbReference>
<evidence type="ECO:0008006" key="4">
    <source>
        <dbReference type="Google" id="ProtNLM"/>
    </source>
</evidence>
<proteinExistence type="predicted"/>
<comment type="caution">
    <text evidence="2">The sequence shown here is derived from an EMBL/GenBank/DDBJ whole genome shotgun (WGS) entry which is preliminary data.</text>
</comment>
<accession>A0ABS1WQ68</accession>
<organism evidence="2 3">
    <name type="scientific">Steroidobacter gossypii</name>
    <dbReference type="NCBI Taxonomy" id="2805490"/>
    <lineage>
        <taxon>Bacteria</taxon>
        <taxon>Pseudomonadati</taxon>
        <taxon>Pseudomonadota</taxon>
        <taxon>Gammaproteobacteria</taxon>
        <taxon>Steroidobacterales</taxon>
        <taxon>Steroidobacteraceae</taxon>
        <taxon>Steroidobacter</taxon>
    </lineage>
</organism>
<evidence type="ECO:0000313" key="3">
    <source>
        <dbReference type="Proteomes" id="UP000661077"/>
    </source>
</evidence>
<dbReference type="Proteomes" id="UP000661077">
    <property type="component" value="Unassembled WGS sequence"/>
</dbReference>
<dbReference type="InterPro" id="IPR011010">
    <property type="entry name" value="DNA_brk_join_enz"/>
</dbReference>
<protein>
    <recommendedName>
        <fullName evidence="4">Tyr recombinase domain-containing protein</fullName>
    </recommendedName>
</protein>
<dbReference type="SUPFAM" id="SSF56349">
    <property type="entry name" value="DNA breaking-rejoining enzymes"/>
    <property type="match status" value="1"/>
</dbReference>
<gene>
    <name evidence="2" type="ORF">JM946_00120</name>
</gene>
<sequence length="83" mass="9428">MRTVQELLGNANVETTMIYTHVLNRGGESSVRSKRSREAPDPFRPPRRLGAAALDLRRRLPAVAEKSRSRKIAYPAPRFDRVL</sequence>
<evidence type="ECO:0000256" key="1">
    <source>
        <dbReference type="SAM" id="MobiDB-lite"/>
    </source>
</evidence>
<keyword evidence="3" id="KW-1185">Reference proteome</keyword>
<evidence type="ECO:0000313" key="2">
    <source>
        <dbReference type="EMBL" id="MBM0103124.1"/>
    </source>
</evidence>
<feature type="region of interest" description="Disordered" evidence="1">
    <location>
        <begin position="25"/>
        <end position="47"/>
    </location>
</feature>
<reference evidence="2 3" key="1">
    <citation type="journal article" date="2021" name="Int. J. Syst. Evol. Microbiol.">
        <title>Steroidobacter gossypii sp. nov., isolated from soil of cotton cropping field.</title>
        <authorList>
            <person name="Huang R."/>
            <person name="Yang S."/>
            <person name="Zhen C."/>
            <person name="Liu W."/>
        </authorList>
    </citation>
    <scope>NUCLEOTIDE SEQUENCE [LARGE SCALE GENOMIC DNA]</scope>
    <source>
        <strain evidence="2 3">S1-65</strain>
    </source>
</reference>
<name>A0ABS1WQ68_9GAMM</name>